<dbReference type="GO" id="GO:0001405">
    <property type="term" value="C:PAM complex, Tim23 associated import motor"/>
    <property type="evidence" value="ECO:0007669"/>
    <property type="project" value="TreeGrafter"/>
</dbReference>
<sequence length="219" mass="24571">MLRRVVLAQAVSVSRARVHARSICQSAVLFNEEKPAAEGAKAAQEKPAESEVEVLKKEIEELKTKTNDLNDRLLRALADAENVRRISRVDVQNAREFAITKFAKSLLDVSDNLQRAHQSIVIEELHPEHTLPAIKSLHEGVVMTDGQLQKVFREFNINPVGEIGDKFDPNVHDALFEYEDKEKTPGSIGQLLKIGYVLNNRVIRPAQVGVVKDTQKLHE</sequence>
<evidence type="ECO:0000256" key="3">
    <source>
        <dbReference type="RuleBase" id="RU000640"/>
    </source>
</evidence>
<proteinExistence type="inferred from homology"/>
<dbReference type="HAMAP" id="MF_01151">
    <property type="entry name" value="GrpE"/>
    <property type="match status" value="1"/>
</dbReference>
<dbReference type="GO" id="GO:0051087">
    <property type="term" value="F:protein-folding chaperone binding"/>
    <property type="evidence" value="ECO:0007669"/>
    <property type="project" value="InterPro"/>
</dbReference>
<dbReference type="GO" id="GO:0000774">
    <property type="term" value="F:adenyl-nucleotide exchange factor activity"/>
    <property type="evidence" value="ECO:0007669"/>
    <property type="project" value="InterPro"/>
</dbReference>
<name>A0AAV2Z0X4_9STRA</name>
<dbReference type="Pfam" id="PF01025">
    <property type="entry name" value="GrpE"/>
    <property type="match status" value="1"/>
</dbReference>
<evidence type="ECO:0000313" key="6">
    <source>
        <dbReference type="EMBL" id="DBA00986.1"/>
    </source>
</evidence>
<dbReference type="GO" id="GO:0030150">
    <property type="term" value="P:protein import into mitochondrial matrix"/>
    <property type="evidence" value="ECO:0007669"/>
    <property type="project" value="TreeGrafter"/>
</dbReference>
<feature type="coiled-coil region" evidence="5">
    <location>
        <begin position="45"/>
        <end position="79"/>
    </location>
</feature>
<dbReference type="SUPFAM" id="SSF51064">
    <property type="entry name" value="Head domain of nucleotide exchange factor GrpE"/>
    <property type="match status" value="1"/>
</dbReference>
<keyword evidence="3" id="KW-0496">Mitochondrion</keyword>
<evidence type="ECO:0000256" key="2">
    <source>
        <dbReference type="ARBA" id="ARBA00023186"/>
    </source>
</evidence>
<dbReference type="Proteomes" id="UP001146120">
    <property type="component" value="Unassembled WGS sequence"/>
</dbReference>
<dbReference type="InterPro" id="IPR009012">
    <property type="entry name" value="GrpE_head"/>
</dbReference>
<evidence type="ECO:0000256" key="5">
    <source>
        <dbReference type="SAM" id="Coils"/>
    </source>
</evidence>
<reference evidence="6" key="2">
    <citation type="journal article" date="2023" name="Microbiol Resour">
        <title>Decontamination and Annotation of the Draft Genome Sequence of the Oomycete Lagenidium giganteum ARSEF 373.</title>
        <authorList>
            <person name="Morgan W.R."/>
            <person name="Tartar A."/>
        </authorList>
    </citation>
    <scope>NUCLEOTIDE SEQUENCE</scope>
    <source>
        <strain evidence="6">ARSEF 373</strain>
    </source>
</reference>
<dbReference type="Gene3D" id="3.90.20.20">
    <property type="match status" value="1"/>
</dbReference>
<reference evidence="6" key="1">
    <citation type="submission" date="2022-11" db="EMBL/GenBank/DDBJ databases">
        <authorList>
            <person name="Morgan W.R."/>
            <person name="Tartar A."/>
        </authorList>
    </citation>
    <scope>NUCLEOTIDE SEQUENCE</scope>
    <source>
        <strain evidence="6">ARSEF 373</strain>
    </source>
</reference>
<dbReference type="AlphaFoldDB" id="A0AAV2Z0X4"/>
<organism evidence="6 7">
    <name type="scientific">Lagenidium giganteum</name>
    <dbReference type="NCBI Taxonomy" id="4803"/>
    <lineage>
        <taxon>Eukaryota</taxon>
        <taxon>Sar</taxon>
        <taxon>Stramenopiles</taxon>
        <taxon>Oomycota</taxon>
        <taxon>Peronosporomycetes</taxon>
        <taxon>Pythiales</taxon>
        <taxon>Pythiaceae</taxon>
    </lineage>
</organism>
<dbReference type="PROSITE" id="PS01071">
    <property type="entry name" value="GRPE"/>
    <property type="match status" value="1"/>
</dbReference>
<keyword evidence="2 3" id="KW-0143">Chaperone</keyword>
<dbReference type="GO" id="GO:0042803">
    <property type="term" value="F:protein homodimerization activity"/>
    <property type="evidence" value="ECO:0007669"/>
    <property type="project" value="InterPro"/>
</dbReference>
<keyword evidence="5" id="KW-0175">Coiled coil</keyword>
<dbReference type="GO" id="GO:0006457">
    <property type="term" value="P:protein folding"/>
    <property type="evidence" value="ECO:0007669"/>
    <property type="project" value="InterPro"/>
</dbReference>
<evidence type="ECO:0000256" key="1">
    <source>
        <dbReference type="ARBA" id="ARBA00009054"/>
    </source>
</evidence>
<evidence type="ECO:0000256" key="4">
    <source>
        <dbReference type="RuleBase" id="RU004478"/>
    </source>
</evidence>
<dbReference type="Gene3D" id="2.30.22.10">
    <property type="entry name" value="Head domain of nucleotide exchange factor GrpE"/>
    <property type="match status" value="1"/>
</dbReference>
<comment type="caution">
    <text evidence="6">The sequence shown here is derived from an EMBL/GenBank/DDBJ whole genome shotgun (WGS) entry which is preliminary data.</text>
</comment>
<dbReference type="SUPFAM" id="SSF58014">
    <property type="entry name" value="Coiled-coil domain of nucleotide exchange factor GrpE"/>
    <property type="match status" value="1"/>
</dbReference>
<gene>
    <name evidence="6" type="ORF">N0F65_006247</name>
</gene>
<dbReference type="PANTHER" id="PTHR21237">
    <property type="entry name" value="GRPE PROTEIN"/>
    <property type="match status" value="1"/>
</dbReference>
<dbReference type="PRINTS" id="PR00773">
    <property type="entry name" value="GRPEPROTEIN"/>
</dbReference>
<accession>A0AAV2Z0X4</accession>
<evidence type="ECO:0000313" key="7">
    <source>
        <dbReference type="Proteomes" id="UP001146120"/>
    </source>
</evidence>
<protein>
    <recommendedName>
        <fullName evidence="3">GrpE protein homolog</fullName>
    </recommendedName>
</protein>
<dbReference type="CDD" id="cd00446">
    <property type="entry name" value="GrpE"/>
    <property type="match status" value="1"/>
</dbReference>
<comment type="subcellular location">
    <subcellularLocation>
        <location evidence="3">Mitochondrion matrix</location>
    </subcellularLocation>
</comment>
<dbReference type="PANTHER" id="PTHR21237:SF23">
    <property type="entry name" value="GRPE PROTEIN HOMOLOG, MITOCHONDRIAL"/>
    <property type="match status" value="1"/>
</dbReference>
<comment type="function">
    <text evidence="3">Essential component of the PAM complex, a complex required for the translocation of transit peptide-containing proteins from the inner membrane into the mitochondrial matrix in an ATP-dependent manner.</text>
</comment>
<dbReference type="GO" id="GO:0051082">
    <property type="term" value="F:unfolded protein binding"/>
    <property type="evidence" value="ECO:0007669"/>
    <property type="project" value="TreeGrafter"/>
</dbReference>
<dbReference type="InterPro" id="IPR013805">
    <property type="entry name" value="GrpE_CC"/>
</dbReference>
<comment type="similarity">
    <text evidence="1 4">Belongs to the GrpE family.</text>
</comment>
<dbReference type="InterPro" id="IPR000740">
    <property type="entry name" value="GrpE"/>
</dbReference>
<keyword evidence="7" id="KW-1185">Reference proteome</keyword>
<dbReference type="EMBL" id="DAKRPA010000055">
    <property type="protein sequence ID" value="DBA00986.1"/>
    <property type="molecule type" value="Genomic_DNA"/>
</dbReference>